<comment type="subcellular location">
    <subcellularLocation>
        <location evidence="1 11">Cell membrane</location>
        <topology evidence="1 11">Multi-pass membrane protein</topology>
    </subcellularLocation>
</comment>
<feature type="transmembrane region" description="Helical" evidence="11">
    <location>
        <begin position="223"/>
        <end position="245"/>
    </location>
</feature>
<keyword evidence="8 11" id="KW-1133">Transmembrane helix</keyword>
<dbReference type="Pfam" id="PF03083">
    <property type="entry name" value="MtN3_slv"/>
    <property type="match status" value="2"/>
</dbReference>
<dbReference type="PANTHER" id="PTHR10791:SF130">
    <property type="entry name" value="BIDIRECTIONAL SUGAR TRANSPORTER SWEET6-RELATED"/>
    <property type="match status" value="1"/>
</dbReference>
<dbReference type="Gene3D" id="1.20.1280.290">
    <property type="match status" value="2"/>
</dbReference>
<organism evidence="12 13">
    <name type="scientific">Zingiber officinale</name>
    <name type="common">Ginger</name>
    <name type="synonym">Amomum zingiber</name>
    <dbReference type="NCBI Taxonomy" id="94328"/>
    <lineage>
        <taxon>Eukaryota</taxon>
        <taxon>Viridiplantae</taxon>
        <taxon>Streptophyta</taxon>
        <taxon>Embryophyta</taxon>
        <taxon>Tracheophyta</taxon>
        <taxon>Spermatophyta</taxon>
        <taxon>Magnoliopsida</taxon>
        <taxon>Liliopsida</taxon>
        <taxon>Zingiberales</taxon>
        <taxon>Zingiberaceae</taxon>
        <taxon>Zingiber</taxon>
    </lineage>
</organism>
<feature type="transmembrane region" description="Helical" evidence="11">
    <location>
        <begin position="251"/>
        <end position="275"/>
    </location>
</feature>
<keyword evidence="9 11" id="KW-0472">Membrane</keyword>
<comment type="function">
    <text evidence="11">Mediates both low-affinity uptake and efflux of sugar across the membrane.</text>
</comment>
<dbReference type="AlphaFoldDB" id="A0A8J5HGJ5"/>
<dbReference type="GO" id="GO:0005886">
    <property type="term" value="C:plasma membrane"/>
    <property type="evidence" value="ECO:0007669"/>
    <property type="project" value="UniProtKB-SubCell"/>
</dbReference>
<dbReference type="PANTHER" id="PTHR10791">
    <property type="entry name" value="RAG1-ACTIVATING PROTEIN 1"/>
    <property type="match status" value="1"/>
</dbReference>
<evidence type="ECO:0000256" key="11">
    <source>
        <dbReference type="RuleBase" id="RU910715"/>
    </source>
</evidence>
<protein>
    <recommendedName>
        <fullName evidence="11">Bidirectional sugar transporter SWEET</fullName>
    </recommendedName>
</protein>
<evidence type="ECO:0000256" key="2">
    <source>
        <dbReference type="ARBA" id="ARBA00007809"/>
    </source>
</evidence>
<dbReference type="FunFam" id="1.20.1280.290:FF:000001">
    <property type="entry name" value="Bidirectional sugar transporter SWEET"/>
    <property type="match status" value="1"/>
</dbReference>
<feature type="transmembrane region" description="Helical" evidence="11">
    <location>
        <begin position="64"/>
        <end position="82"/>
    </location>
</feature>
<dbReference type="GO" id="GO:0051119">
    <property type="term" value="F:sugar transmembrane transporter activity"/>
    <property type="evidence" value="ECO:0007669"/>
    <property type="project" value="InterPro"/>
</dbReference>
<feature type="transmembrane region" description="Helical" evidence="11">
    <location>
        <begin position="129"/>
        <end position="151"/>
    </location>
</feature>
<feature type="transmembrane region" description="Helical" evidence="11">
    <location>
        <begin position="191"/>
        <end position="211"/>
    </location>
</feature>
<sequence length="316" mass="34410">MQSPSHRYASISNSRTKCHSLYFIHIRLRLSYSRYSQPYLIIYLATLSLSPRPFHNLIMVSADAIRTAVGILGNAISLGLFLSPLPTFVRICKKGSVEEFSVVPYVATLLNCMMWVVYGLPVVHPHSTLVLTINGSGMAIELAYVLLFLIYARSGKQRAKVAAILAAQTAFVAAVALVVLTTVHTNDRRSMVVGVLCVVFGAMMYAAPLSVMKMVIETKSVEFMPLTLSLASLFNGLCWTAYALIRFDLYITIPNALGVAFAVAQLVLYAVYYSSTQRQIAGRRRKAAEAEMAEVVVVQAVDANNDKAGSGAAAAK</sequence>
<evidence type="ECO:0000256" key="6">
    <source>
        <dbReference type="ARBA" id="ARBA00022692"/>
    </source>
</evidence>
<evidence type="ECO:0000313" key="13">
    <source>
        <dbReference type="Proteomes" id="UP000734854"/>
    </source>
</evidence>
<evidence type="ECO:0000256" key="1">
    <source>
        <dbReference type="ARBA" id="ARBA00004651"/>
    </source>
</evidence>
<evidence type="ECO:0000256" key="4">
    <source>
        <dbReference type="ARBA" id="ARBA00022475"/>
    </source>
</evidence>
<gene>
    <name evidence="12" type="ORF">ZIOFF_016545</name>
</gene>
<dbReference type="Proteomes" id="UP000734854">
    <property type="component" value="Unassembled WGS sequence"/>
</dbReference>
<reference evidence="12 13" key="1">
    <citation type="submission" date="2020-08" db="EMBL/GenBank/DDBJ databases">
        <title>Plant Genome Project.</title>
        <authorList>
            <person name="Zhang R.-G."/>
        </authorList>
    </citation>
    <scope>NUCLEOTIDE SEQUENCE [LARGE SCALE GENOMIC DNA]</scope>
    <source>
        <tissue evidence="12">Rhizome</tissue>
    </source>
</reference>
<keyword evidence="5 11" id="KW-0762">Sugar transport</keyword>
<evidence type="ECO:0000313" key="12">
    <source>
        <dbReference type="EMBL" id="KAG6526555.1"/>
    </source>
</evidence>
<keyword evidence="13" id="KW-1185">Reference proteome</keyword>
<evidence type="ECO:0000256" key="9">
    <source>
        <dbReference type="ARBA" id="ARBA00023136"/>
    </source>
</evidence>
<keyword evidence="3 11" id="KW-0813">Transport</keyword>
<comment type="caution">
    <text evidence="12">The sequence shown here is derived from an EMBL/GenBank/DDBJ whole genome shotgun (WGS) entry which is preliminary data.</text>
</comment>
<accession>A0A8J5HGJ5</accession>
<feature type="transmembrane region" description="Helical" evidence="11">
    <location>
        <begin position="163"/>
        <end position="185"/>
    </location>
</feature>
<dbReference type="InterPro" id="IPR047664">
    <property type="entry name" value="SWEET"/>
</dbReference>
<feature type="transmembrane region" description="Helical" evidence="11">
    <location>
        <begin position="102"/>
        <end position="123"/>
    </location>
</feature>
<evidence type="ECO:0000256" key="3">
    <source>
        <dbReference type="ARBA" id="ARBA00022448"/>
    </source>
</evidence>
<evidence type="ECO:0000256" key="5">
    <source>
        <dbReference type="ARBA" id="ARBA00022597"/>
    </source>
</evidence>
<evidence type="ECO:0000256" key="10">
    <source>
        <dbReference type="ARBA" id="ARBA00038715"/>
    </source>
</evidence>
<dbReference type="InterPro" id="IPR004316">
    <property type="entry name" value="SWEET_rpt"/>
</dbReference>
<evidence type="ECO:0000256" key="7">
    <source>
        <dbReference type="ARBA" id="ARBA00022737"/>
    </source>
</evidence>
<evidence type="ECO:0000256" key="8">
    <source>
        <dbReference type="ARBA" id="ARBA00022989"/>
    </source>
</evidence>
<keyword evidence="4" id="KW-1003">Cell membrane</keyword>
<dbReference type="EMBL" id="JACMSC010000004">
    <property type="protein sequence ID" value="KAG6526555.1"/>
    <property type="molecule type" value="Genomic_DNA"/>
</dbReference>
<keyword evidence="6 11" id="KW-0812">Transmembrane</keyword>
<proteinExistence type="inferred from homology"/>
<dbReference type="FunFam" id="1.20.1280.290:FF:000002">
    <property type="entry name" value="Bidirectional sugar transporter SWEET"/>
    <property type="match status" value="1"/>
</dbReference>
<comment type="subunit">
    <text evidence="10">Forms homooligomers and/or heterooligomers.</text>
</comment>
<comment type="similarity">
    <text evidence="2 11">Belongs to the SWEET sugar transporter family.</text>
</comment>
<keyword evidence="7" id="KW-0677">Repeat</keyword>
<name>A0A8J5HGJ5_ZINOF</name>